<dbReference type="PANTHER" id="PTHR46018:SF4">
    <property type="entry name" value="METALLO-HYDROLASE YHFI-RELATED"/>
    <property type="match status" value="1"/>
</dbReference>
<name>A0A235FEW1_9BACL</name>
<evidence type="ECO:0000313" key="3">
    <source>
        <dbReference type="EMBL" id="OYD59689.1"/>
    </source>
</evidence>
<keyword evidence="1" id="KW-0862">Zinc</keyword>
<dbReference type="OrthoDB" id="9794898at2"/>
<evidence type="ECO:0000313" key="4">
    <source>
        <dbReference type="Proteomes" id="UP000215059"/>
    </source>
</evidence>
<dbReference type="InterPro" id="IPR036866">
    <property type="entry name" value="RibonucZ/Hydroxyglut_hydro"/>
</dbReference>
<protein>
    <recommendedName>
        <fullName evidence="2">Metallo-beta-lactamase domain-containing protein</fullName>
    </recommendedName>
</protein>
<comment type="caution">
    <text evidence="3">The sequence shown here is derived from an EMBL/GenBank/DDBJ whole genome shotgun (WGS) entry which is preliminary data.</text>
</comment>
<dbReference type="InterPro" id="IPR001279">
    <property type="entry name" value="Metallo-B-lactamas"/>
</dbReference>
<dbReference type="AlphaFoldDB" id="A0A235FEW1"/>
<dbReference type="SMART" id="SM00849">
    <property type="entry name" value="Lactamase_B"/>
    <property type="match status" value="1"/>
</dbReference>
<reference evidence="3 4" key="1">
    <citation type="submission" date="2017-07" db="EMBL/GenBank/DDBJ databases">
        <title>Fictibacillus sp. nov. GDSW-R2A3 Genome sequencing and assembly.</title>
        <authorList>
            <person name="Mayilraj S."/>
        </authorList>
    </citation>
    <scope>NUCLEOTIDE SEQUENCE [LARGE SCALE GENOMIC DNA]</scope>
    <source>
        <strain evidence="3 4">GDSW-R2A3</strain>
    </source>
</reference>
<dbReference type="Gene3D" id="3.60.15.10">
    <property type="entry name" value="Ribonuclease Z/Hydroxyacylglutathione hydrolase-like"/>
    <property type="match status" value="1"/>
</dbReference>
<sequence>MKLTVIGYWGGFPAAGEATSGYLLQKDGFNLLIDCGSGVLSQLQNYIKPDQLDAVILSHYHADHVADIGVLQYSRYIQSFLADSVPMLPIYAHTLDENGFASLTYQQSTQGIPYNPNETLNIGPFTITFQKTKHPAVCYAMRITDGEKTFVYTADTSYIPELVTFSKGADLLISECNFYKGMDGSNAGHMNSTDCGRLAAESGVLHLLLTHLPHFGETSHLATEAKEVYNGKVELAVSGWTWGLE</sequence>
<dbReference type="GO" id="GO:0042781">
    <property type="term" value="F:3'-tRNA processing endoribonuclease activity"/>
    <property type="evidence" value="ECO:0007669"/>
    <property type="project" value="TreeGrafter"/>
</dbReference>
<dbReference type="Pfam" id="PF12706">
    <property type="entry name" value="Lactamase_B_2"/>
    <property type="match status" value="1"/>
</dbReference>
<feature type="domain" description="Metallo-beta-lactamase" evidence="2">
    <location>
        <begin position="18"/>
        <end position="211"/>
    </location>
</feature>
<keyword evidence="4" id="KW-1185">Reference proteome</keyword>
<dbReference type="CDD" id="cd07716">
    <property type="entry name" value="RNaseZ_short-form-like_MBL-fold"/>
    <property type="match status" value="1"/>
</dbReference>
<dbReference type="RefSeq" id="WP_094251651.1">
    <property type="nucleotide sequence ID" value="NZ_JBHLXL010000001.1"/>
</dbReference>
<dbReference type="SUPFAM" id="SSF56281">
    <property type="entry name" value="Metallo-hydrolase/oxidoreductase"/>
    <property type="match status" value="1"/>
</dbReference>
<dbReference type="EMBL" id="NOII01000001">
    <property type="protein sequence ID" value="OYD59689.1"/>
    <property type="molecule type" value="Genomic_DNA"/>
</dbReference>
<evidence type="ECO:0000259" key="2">
    <source>
        <dbReference type="SMART" id="SM00849"/>
    </source>
</evidence>
<evidence type="ECO:0000256" key="1">
    <source>
        <dbReference type="ARBA" id="ARBA00022833"/>
    </source>
</evidence>
<dbReference type="PANTHER" id="PTHR46018">
    <property type="entry name" value="ZINC PHOSPHODIESTERASE ELAC PROTEIN 1"/>
    <property type="match status" value="1"/>
</dbReference>
<dbReference type="Proteomes" id="UP000215059">
    <property type="component" value="Unassembled WGS sequence"/>
</dbReference>
<proteinExistence type="predicted"/>
<gene>
    <name evidence="3" type="ORF">CGZ90_07330</name>
</gene>
<organism evidence="3 4">
    <name type="scientific">Fictibacillus aquaticus</name>
    <dbReference type="NCBI Taxonomy" id="2021314"/>
    <lineage>
        <taxon>Bacteria</taxon>
        <taxon>Bacillati</taxon>
        <taxon>Bacillota</taxon>
        <taxon>Bacilli</taxon>
        <taxon>Bacillales</taxon>
        <taxon>Fictibacillaceae</taxon>
        <taxon>Fictibacillus</taxon>
    </lineage>
</organism>
<accession>A0A235FEW1</accession>